<feature type="transmembrane region" description="Helical" evidence="1">
    <location>
        <begin position="39"/>
        <end position="59"/>
    </location>
</feature>
<comment type="caution">
    <text evidence="2">The sequence shown here is derived from an EMBL/GenBank/DDBJ whole genome shotgun (WGS) entry which is preliminary data.</text>
</comment>
<organism evidence="2 3">
    <name type="scientific">Clostridium cibarium</name>
    <dbReference type="NCBI Taxonomy" id="2762247"/>
    <lineage>
        <taxon>Bacteria</taxon>
        <taxon>Bacillati</taxon>
        <taxon>Bacillota</taxon>
        <taxon>Clostridia</taxon>
        <taxon>Eubacteriales</taxon>
        <taxon>Clostridiaceae</taxon>
        <taxon>Clostridium</taxon>
    </lineage>
</organism>
<protein>
    <submittedName>
        <fullName evidence="2">Uncharacterized protein</fullName>
    </submittedName>
</protein>
<keyword evidence="1" id="KW-0812">Transmembrane</keyword>
<reference evidence="2 3" key="1">
    <citation type="submission" date="2020-08" db="EMBL/GenBank/DDBJ databases">
        <title>A Genomic Blueprint of the Chicken Gut Microbiome.</title>
        <authorList>
            <person name="Gilroy R."/>
            <person name="Ravi A."/>
            <person name="Getino M."/>
            <person name="Pursley I."/>
            <person name="Horton D.L."/>
            <person name="Alikhan N.-F."/>
            <person name="Baker D."/>
            <person name="Gharbi K."/>
            <person name="Hall N."/>
            <person name="Watson M."/>
            <person name="Adriaenssens E.M."/>
            <person name="Foster-Nyarko E."/>
            <person name="Jarju S."/>
            <person name="Secka A."/>
            <person name="Antonio M."/>
            <person name="Oren A."/>
            <person name="Chaudhuri R."/>
            <person name="La Ragione R.M."/>
            <person name="Hildebrand F."/>
            <person name="Pallen M.J."/>
        </authorList>
    </citation>
    <scope>NUCLEOTIDE SEQUENCE [LARGE SCALE GENOMIC DNA]</scope>
    <source>
        <strain evidence="2 3">Sa3CVN1</strain>
    </source>
</reference>
<proteinExistence type="predicted"/>
<dbReference type="Proteomes" id="UP000627781">
    <property type="component" value="Unassembled WGS sequence"/>
</dbReference>
<dbReference type="EMBL" id="JACSRA010000018">
    <property type="protein sequence ID" value="MBD7912033.1"/>
    <property type="molecule type" value="Genomic_DNA"/>
</dbReference>
<sequence length="66" mass="7521">MINKNLNNKLINIIVFILFIIVICMGTISVIAWKRTNDLIFIISGLVSILGILFNIYLLSRVKSKK</sequence>
<evidence type="ECO:0000256" key="1">
    <source>
        <dbReference type="SAM" id="Phobius"/>
    </source>
</evidence>
<accession>A0ABR8PV40</accession>
<gene>
    <name evidence="2" type="ORF">H9661_11755</name>
</gene>
<feature type="transmembrane region" description="Helical" evidence="1">
    <location>
        <begin position="12"/>
        <end position="33"/>
    </location>
</feature>
<name>A0ABR8PV40_9CLOT</name>
<keyword evidence="3" id="KW-1185">Reference proteome</keyword>
<evidence type="ECO:0000313" key="3">
    <source>
        <dbReference type="Proteomes" id="UP000627781"/>
    </source>
</evidence>
<keyword evidence="1" id="KW-0472">Membrane</keyword>
<evidence type="ECO:0000313" key="2">
    <source>
        <dbReference type="EMBL" id="MBD7912033.1"/>
    </source>
</evidence>
<dbReference type="RefSeq" id="WP_191768921.1">
    <property type="nucleotide sequence ID" value="NZ_JACSRA010000018.1"/>
</dbReference>
<keyword evidence="1" id="KW-1133">Transmembrane helix</keyword>